<evidence type="ECO:0000256" key="2">
    <source>
        <dbReference type="ARBA" id="ARBA00022553"/>
    </source>
</evidence>
<dbReference type="GO" id="GO:0008973">
    <property type="term" value="F:phosphopentomutase activity"/>
    <property type="evidence" value="ECO:0007669"/>
    <property type="project" value="TreeGrafter"/>
</dbReference>
<evidence type="ECO:0008006" key="10">
    <source>
        <dbReference type="Google" id="ProtNLM"/>
    </source>
</evidence>
<keyword evidence="4" id="KW-0460">Magnesium</keyword>
<name>A0A382R4F8_9ZZZZ</name>
<keyword evidence="5" id="KW-0413">Isomerase</keyword>
<comment type="similarity">
    <text evidence="1">Belongs to the phosphohexose mutase family.</text>
</comment>
<dbReference type="Pfam" id="PF02880">
    <property type="entry name" value="PGM_PMM_III"/>
    <property type="match status" value="1"/>
</dbReference>
<dbReference type="Pfam" id="PF02879">
    <property type="entry name" value="PGM_PMM_II"/>
    <property type="match status" value="1"/>
</dbReference>
<feature type="domain" description="Alpha-D-phosphohexomutase alpha/beta/alpha" evidence="6">
    <location>
        <begin position="4"/>
        <end position="107"/>
    </location>
</feature>
<gene>
    <name evidence="9" type="ORF">METZ01_LOCUS344896</name>
</gene>
<dbReference type="PANTHER" id="PTHR45745">
    <property type="entry name" value="PHOSPHOMANNOMUTASE 45A"/>
    <property type="match status" value="1"/>
</dbReference>
<dbReference type="InterPro" id="IPR005845">
    <property type="entry name" value="A-D-PHexomutase_a/b/a-II"/>
</dbReference>
<protein>
    <recommendedName>
        <fullName evidence="10">Alpha-D-phosphohexomutase alpha/beta/alpha domain-containing protein</fullName>
    </recommendedName>
</protein>
<evidence type="ECO:0000256" key="5">
    <source>
        <dbReference type="ARBA" id="ARBA00023235"/>
    </source>
</evidence>
<dbReference type="GO" id="GO:0005975">
    <property type="term" value="P:carbohydrate metabolic process"/>
    <property type="evidence" value="ECO:0007669"/>
    <property type="project" value="InterPro"/>
</dbReference>
<accession>A0A382R4F8</accession>
<feature type="domain" description="Alpha-D-phosphohexomutase alpha/beta/alpha" evidence="7">
    <location>
        <begin position="135"/>
        <end position="236"/>
    </location>
</feature>
<dbReference type="InterPro" id="IPR005844">
    <property type="entry name" value="A-D-PHexomutase_a/b/a-I"/>
</dbReference>
<proteinExistence type="inferred from homology"/>
<feature type="non-terminal residue" evidence="9">
    <location>
        <position position="325"/>
    </location>
</feature>
<feature type="domain" description="Alpha-D-phosphohexomutase alpha/beta/alpha" evidence="8">
    <location>
        <begin position="243"/>
        <end position="325"/>
    </location>
</feature>
<dbReference type="InterPro" id="IPR005841">
    <property type="entry name" value="Alpha-D-phosphohexomutase_SF"/>
</dbReference>
<dbReference type="GO" id="GO:0046872">
    <property type="term" value="F:metal ion binding"/>
    <property type="evidence" value="ECO:0007669"/>
    <property type="project" value="UniProtKB-KW"/>
</dbReference>
<dbReference type="Gene3D" id="3.40.120.10">
    <property type="entry name" value="Alpha-D-Glucose-1,6-Bisphosphate, subunit A, domain 3"/>
    <property type="match status" value="3"/>
</dbReference>
<keyword evidence="3" id="KW-0479">Metal-binding</keyword>
<feature type="non-terminal residue" evidence="9">
    <location>
        <position position="1"/>
    </location>
</feature>
<keyword evidence="2" id="KW-0597">Phosphoprotein</keyword>
<dbReference type="InterPro" id="IPR016055">
    <property type="entry name" value="A-D-PHexomutase_a/b/a-I/II/III"/>
</dbReference>
<evidence type="ECO:0000259" key="8">
    <source>
        <dbReference type="Pfam" id="PF02880"/>
    </source>
</evidence>
<evidence type="ECO:0000259" key="6">
    <source>
        <dbReference type="Pfam" id="PF02878"/>
    </source>
</evidence>
<evidence type="ECO:0000259" key="7">
    <source>
        <dbReference type="Pfam" id="PF02879"/>
    </source>
</evidence>
<dbReference type="PRINTS" id="PR00509">
    <property type="entry name" value="PGMPMM"/>
</dbReference>
<dbReference type="AlphaFoldDB" id="A0A382R4F8"/>
<dbReference type="InterPro" id="IPR005846">
    <property type="entry name" value="A-D-PHexomutase_a/b/a-III"/>
</dbReference>
<dbReference type="Pfam" id="PF02878">
    <property type="entry name" value="PGM_PMM_I"/>
    <property type="match status" value="1"/>
</dbReference>
<organism evidence="9">
    <name type="scientific">marine metagenome</name>
    <dbReference type="NCBI Taxonomy" id="408172"/>
    <lineage>
        <taxon>unclassified sequences</taxon>
        <taxon>metagenomes</taxon>
        <taxon>ecological metagenomes</taxon>
    </lineage>
</organism>
<evidence type="ECO:0000256" key="1">
    <source>
        <dbReference type="ARBA" id="ARBA00010231"/>
    </source>
</evidence>
<reference evidence="9" key="1">
    <citation type="submission" date="2018-05" db="EMBL/GenBank/DDBJ databases">
        <authorList>
            <person name="Lanie J.A."/>
            <person name="Ng W.-L."/>
            <person name="Kazmierczak K.M."/>
            <person name="Andrzejewski T.M."/>
            <person name="Davidsen T.M."/>
            <person name="Wayne K.J."/>
            <person name="Tettelin H."/>
            <person name="Glass J.I."/>
            <person name="Rusch D."/>
            <person name="Podicherti R."/>
            <person name="Tsui H.-C.T."/>
            <person name="Winkler M.E."/>
        </authorList>
    </citation>
    <scope>NUCLEOTIDE SEQUENCE</scope>
</reference>
<dbReference type="EMBL" id="UINC01118725">
    <property type="protein sequence ID" value="SVC92042.1"/>
    <property type="molecule type" value="Genomic_DNA"/>
</dbReference>
<sequence>TSNYLLQNGLGKYGLVVGYDTRFGSAAFARSVAEVAAGNGLTTYLSVAPAPTPVMSYNIVARKAGGAAIITASHNPSEWNGFKYKPEYAGSASPEIVASLEKYINAVHSVNDVTAIPWHDALASGVGQHIDPQMPYMEHLANLVDLPKLSNAGLKLSVDAMYGAGAGYIPALVGGSKTKIQEIHGDPNPLFPGMSQPEPVASNLTMLTETVLANKSDAGLALDGDADRFGLIDEHGTFITPLQVFAILALYMLETKGERGPLVKSITATSMIYKLGKLFNVPVYETPVGFKYIGPVMQKHNALMGGEESGGFGFRGHIPERDGIL</sequence>
<evidence type="ECO:0000256" key="3">
    <source>
        <dbReference type="ARBA" id="ARBA00022723"/>
    </source>
</evidence>
<dbReference type="GO" id="GO:0006166">
    <property type="term" value="P:purine ribonucleoside salvage"/>
    <property type="evidence" value="ECO:0007669"/>
    <property type="project" value="TreeGrafter"/>
</dbReference>
<dbReference type="SUPFAM" id="SSF53738">
    <property type="entry name" value="Phosphoglucomutase, first 3 domains"/>
    <property type="match status" value="3"/>
</dbReference>
<evidence type="ECO:0000313" key="9">
    <source>
        <dbReference type="EMBL" id="SVC92042.1"/>
    </source>
</evidence>
<evidence type="ECO:0000256" key="4">
    <source>
        <dbReference type="ARBA" id="ARBA00022842"/>
    </source>
</evidence>
<dbReference type="PANTHER" id="PTHR45745:SF1">
    <property type="entry name" value="PHOSPHOGLUCOMUTASE 2B-RELATED"/>
    <property type="match status" value="1"/>
</dbReference>